<evidence type="ECO:0000313" key="3">
    <source>
        <dbReference type="Proteomes" id="UP000288279"/>
    </source>
</evidence>
<feature type="chain" id="PRO_5019439693" evidence="1">
    <location>
        <begin position="32"/>
        <end position="391"/>
    </location>
</feature>
<dbReference type="OrthoDB" id="190887at2"/>
<reference evidence="2 3" key="1">
    <citation type="journal article" date="2011" name="Front. Microbiol.">
        <title>Genomic signatures of strain selection and enhancement in Bacillus atrophaeus var. globigii, a historical biowarfare simulant.</title>
        <authorList>
            <person name="Gibbons H.S."/>
            <person name="Broomall S.M."/>
            <person name="McNew L.A."/>
            <person name="Daligault H."/>
            <person name="Chapman C."/>
            <person name="Bruce D."/>
            <person name="Karavis M."/>
            <person name="Krepps M."/>
            <person name="McGregor P.A."/>
            <person name="Hong C."/>
            <person name="Park K.H."/>
            <person name="Akmal A."/>
            <person name="Feldman A."/>
            <person name="Lin J.S."/>
            <person name="Chang W.E."/>
            <person name="Higgs B.W."/>
            <person name="Demirev P."/>
            <person name="Lindquist J."/>
            <person name="Liem A."/>
            <person name="Fochler E."/>
            <person name="Read T.D."/>
            <person name="Tapia R."/>
            <person name="Johnson S."/>
            <person name="Bishop-Lilly K.A."/>
            <person name="Detter C."/>
            <person name="Han C."/>
            <person name="Sozhamannan S."/>
            <person name="Rosenzweig C.N."/>
            <person name="Skowronski E.W."/>
        </authorList>
    </citation>
    <scope>NUCLEOTIDE SEQUENCE [LARGE SCALE GENOMIC DNA]</scope>
    <source>
        <strain evidence="2 3">PIT1</strain>
    </source>
</reference>
<dbReference type="InterPro" id="IPR045748">
    <property type="entry name" value="DcaP"/>
</dbReference>
<gene>
    <name evidence="2" type="ORF">CWI83_04900</name>
</gene>
<comment type="caution">
    <text evidence="2">The sequence shown here is derived from an EMBL/GenBank/DDBJ whole genome shotgun (WGS) entry which is preliminary data.</text>
</comment>
<accession>A0A432ZK76</accession>
<dbReference type="SUPFAM" id="SSF56935">
    <property type="entry name" value="Porins"/>
    <property type="match status" value="1"/>
</dbReference>
<dbReference type="Pfam" id="PF19577">
    <property type="entry name" value="DcaP"/>
    <property type="match status" value="1"/>
</dbReference>
<dbReference type="AlphaFoldDB" id="A0A432ZK76"/>
<dbReference type="Proteomes" id="UP000288279">
    <property type="component" value="Unassembled WGS sequence"/>
</dbReference>
<organism evidence="2 3">
    <name type="scientific">Pseudidiomarina taiwanensis</name>
    <dbReference type="NCBI Taxonomy" id="337250"/>
    <lineage>
        <taxon>Bacteria</taxon>
        <taxon>Pseudomonadati</taxon>
        <taxon>Pseudomonadota</taxon>
        <taxon>Gammaproteobacteria</taxon>
        <taxon>Alteromonadales</taxon>
        <taxon>Idiomarinaceae</taxon>
        <taxon>Pseudidiomarina</taxon>
    </lineage>
</organism>
<protein>
    <submittedName>
        <fullName evidence="2">Porin</fullName>
    </submittedName>
</protein>
<proteinExistence type="predicted"/>
<name>A0A432ZK76_9GAMM</name>
<dbReference type="EMBL" id="PIQG01000002">
    <property type="protein sequence ID" value="RUO78371.1"/>
    <property type="molecule type" value="Genomic_DNA"/>
</dbReference>
<evidence type="ECO:0000313" key="2">
    <source>
        <dbReference type="EMBL" id="RUO78371.1"/>
    </source>
</evidence>
<evidence type="ECO:0000256" key="1">
    <source>
        <dbReference type="SAM" id="SignalP"/>
    </source>
</evidence>
<keyword evidence="3" id="KW-1185">Reference proteome</keyword>
<feature type="signal peptide" evidence="1">
    <location>
        <begin position="1"/>
        <end position="31"/>
    </location>
</feature>
<sequence length="391" mass="42265">MENSKMLKRYQKSLIASAVVGSLAFTSAAQAAEPEFSFGGYVKLDAFMSDYSDGSAPASGNLGRQFYIPSLTPVGGTGDDAISDFHARQSRLFMDVTQELSNGESVAAHVEIDFLTMPDGNERVSSSYAPRIRQAYIKYGNWTVGQAWSNFMNLSTLPEAVDFIGTTDGVAFNRQPLIKYSDGGWSFSIENPETTVSPNGGGARITSSDGVMPDFTAKYTGKSGDLSYSVAGILRQLAYDVDGDSSDETTGAYGVSLSAKYMLGDDDIRASFTMGSGLGRYLGLNTFNDAVIDANGELEAIDVMGVTLAYRHVWSETSRSSFTYSRGWADNDTALIGTGTTESTQRIGVNYMYSPDKALTFGVELSQATRELDNGVDGDMTRLHFMAMYKF</sequence>
<keyword evidence="1" id="KW-0732">Signal</keyword>